<comment type="caution">
    <text evidence="2">The sequence shown here is derived from an EMBL/GenBank/DDBJ whole genome shotgun (WGS) entry which is preliminary data.</text>
</comment>
<accession>A0ABU7AYS1</accession>
<dbReference type="EMBL" id="JAHUTI010031065">
    <property type="protein sequence ID" value="MED6242469.1"/>
    <property type="molecule type" value="Genomic_DNA"/>
</dbReference>
<feature type="compositionally biased region" description="Polar residues" evidence="1">
    <location>
        <begin position="42"/>
        <end position="53"/>
    </location>
</feature>
<name>A0ABU7AYS1_9TELE</name>
<protein>
    <submittedName>
        <fullName evidence="2">Uncharacterized protein</fullName>
    </submittedName>
</protein>
<evidence type="ECO:0000313" key="3">
    <source>
        <dbReference type="Proteomes" id="UP001345963"/>
    </source>
</evidence>
<evidence type="ECO:0000313" key="2">
    <source>
        <dbReference type="EMBL" id="MED6242469.1"/>
    </source>
</evidence>
<sequence length="99" mass="11050">MNEVKKSVEAELVTTKANWRRNAGSLPLKYSSMQSADRKHLSSSAPENSSTNCETLNGYADKYTKHTHTHKHIHQHTQTQTLTDGVSGFGVRVKLTKVL</sequence>
<evidence type="ECO:0000256" key="1">
    <source>
        <dbReference type="SAM" id="MobiDB-lite"/>
    </source>
</evidence>
<feature type="region of interest" description="Disordered" evidence="1">
    <location>
        <begin position="23"/>
        <end position="53"/>
    </location>
</feature>
<proteinExistence type="predicted"/>
<keyword evidence="3" id="KW-1185">Reference proteome</keyword>
<dbReference type="Proteomes" id="UP001345963">
    <property type="component" value="Unassembled WGS sequence"/>
</dbReference>
<feature type="non-terminal residue" evidence="2">
    <location>
        <position position="99"/>
    </location>
</feature>
<gene>
    <name evidence="2" type="ORF">ATANTOWER_005121</name>
</gene>
<organism evidence="2 3">
    <name type="scientific">Ataeniobius toweri</name>
    <dbReference type="NCBI Taxonomy" id="208326"/>
    <lineage>
        <taxon>Eukaryota</taxon>
        <taxon>Metazoa</taxon>
        <taxon>Chordata</taxon>
        <taxon>Craniata</taxon>
        <taxon>Vertebrata</taxon>
        <taxon>Euteleostomi</taxon>
        <taxon>Actinopterygii</taxon>
        <taxon>Neopterygii</taxon>
        <taxon>Teleostei</taxon>
        <taxon>Neoteleostei</taxon>
        <taxon>Acanthomorphata</taxon>
        <taxon>Ovalentaria</taxon>
        <taxon>Atherinomorphae</taxon>
        <taxon>Cyprinodontiformes</taxon>
        <taxon>Goodeidae</taxon>
        <taxon>Ataeniobius</taxon>
    </lineage>
</organism>
<reference evidence="2 3" key="1">
    <citation type="submission" date="2021-07" db="EMBL/GenBank/DDBJ databases">
        <authorList>
            <person name="Palmer J.M."/>
        </authorList>
    </citation>
    <scope>NUCLEOTIDE SEQUENCE [LARGE SCALE GENOMIC DNA]</scope>
    <source>
        <strain evidence="2 3">AT_MEX2019</strain>
        <tissue evidence="2">Muscle</tissue>
    </source>
</reference>